<evidence type="ECO:0000313" key="10">
    <source>
        <dbReference type="EMBL" id="NDV37911.1"/>
    </source>
</evidence>
<evidence type="ECO:0000256" key="3">
    <source>
        <dbReference type="ARBA" id="ARBA00022664"/>
    </source>
</evidence>
<evidence type="ECO:0000256" key="8">
    <source>
        <dbReference type="SAM" id="MobiDB-lite"/>
    </source>
</evidence>
<dbReference type="GO" id="GO:0000398">
    <property type="term" value="P:mRNA splicing, via spliceosome"/>
    <property type="evidence" value="ECO:0007669"/>
    <property type="project" value="TreeGrafter"/>
</dbReference>
<dbReference type="GO" id="GO:0005684">
    <property type="term" value="C:U2-type spliceosomal complex"/>
    <property type="evidence" value="ECO:0007669"/>
    <property type="project" value="TreeGrafter"/>
</dbReference>
<dbReference type="Pfam" id="PF10197">
    <property type="entry name" value="Cir_N"/>
    <property type="match status" value="1"/>
</dbReference>
<keyword evidence="4" id="KW-0747">Spliceosome</keyword>
<proteinExistence type="inferred from homology"/>
<name>A0A6B2LMC9_9EUKA</name>
<evidence type="ECO:0000256" key="4">
    <source>
        <dbReference type="ARBA" id="ARBA00022728"/>
    </source>
</evidence>
<evidence type="ECO:0000259" key="9">
    <source>
        <dbReference type="Pfam" id="PF10197"/>
    </source>
</evidence>
<evidence type="ECO:0000256" key="2">
    <source>
        <dbReference type="ARBA" id="ARBA00006695"/>
    </source>
</evidence>
<dbReference type="InterPro" id="IPR051376">
    <property type="entry name" value="CWC25_splicing_factor"/>
</dbReference>
<keyword evidence="5" id="KW-0175">Coiled coil</keyword>
<feature type="region of interest" description="Disordered" evidence="8">
    <location>
        <begin position="1"/>
        <end position="22"/>
    </location>
</feature>
<evidence type="ECO:0000256" key="1">
    <source>
        <dbReference type="ARBA" id="ARBA00004123"/>
    </source>
</evidence>
<dbReference type="InterPro" id="IPR019339">
    <property type="entry name" value="CIR_N_dom"/>
</dbReference>
<keyword evidence="6" id="KW-0508">mRNA splicing</keyword>
<evidence type="ECO:0000256" key="6">
    <source>
        <dbReference type="ARBA" id="ARBA00023187"/>
    </source>
</evidence>
<keyword evidence="3" id="KW-0507">mRNA processing</keyword>
<dbReference type="AlphaFoldDB" id="A0A6B2LMC9"/>
<comment type="subcellular location">
    <subcellularLocation>
        <location evidence="1">Nucleus</location>
    </subcellularLocation>
</comment>
<evidence type="ECO:0000256" key="5">
    <source>
        <dbReference type="ARBA" id="ARBA00023054"/>
    </source>
</evidence>
<dbReference type="Pfam" id="PF12542">
    <property type="entry name" value="CWC25"/>
    <property type="match status" value="1"/>
</dbReference>
<dbReference type="EMBL" id="GIBP01008942">
    <property type="protein sequence ID" value="NDV37911.1"/>
    <property type="molecule type" value="Transcribed_RNA"/>
</dbReference>
<protein>
    <recommendedName>
        <fullName evidence="9">CBF1-interacting co-repressor CIR N-terminal domain-containing protein</fullName>
    </recommendedName>
</protein>
<feature type="domain" description="CBF1-interacting co-repressor CIR N-terminal" evidence="9">
    <location>
        <begin position="4"/>
        <end position="31"/>
    </location>
</feature>
<sequence length="166" mass="19787">MRHMEKVWKAEERAKQEERKMAELKQELSEEREMEELRKVHEQLTGQKKKERVDFLYSEPLLNGPSSDDYLLGAKYKSNGEDNDVKNVQSRPGSLWLDQPSLGSESLFDKRTKIREDPLFSIKKEEQHQKALLKNNPVLLNRLRQQLLKKKLKDQEKKEKKEKQEQ</sequence>
<reference evidence="10" key="1">
    <citation type="journal article" date="2020" name="J. Eukaryot. Microbiol.">
        <title>De novo Sequencing, Assembly and Annotation of the Transcriptome for the Free-Living Testate Amoeba Arcella intermedia.</title>
        <authorList>
            <person name="Ribeiro G.M."/>
            <person name="Porfirio-Sousa A.L."/>
            <person name="Maurer-Alcala X.X."/>
            <person name="Katz L.A."/>
            <person name="Lahr D.J.G."/>
        </authorList>
    </citation>
    <scope>NUCLEOTIDE SEQUENCE</scope>
</reference>
<keyword evidence="7" id="KW-0539">Nucleus</keyword>
<organism evidence="10">
    <name type="scientific">Arcella intermedia</name>
    <dbReference type="NCBI Taxonomy" id="1963864"/>
    <lineage>
        <taxon>Eukaryota</taxon>
        <taxon>Amoebozoa</taxon>
        <taxon>Tubulinea</taxon>
        <taxon>Elardia</taxon>
        <taxon>Arcellinida</taxon>
        <taxon>Sphaerothecina</taxon>
        <taxon>Arcellidae</taxon>
        <taxon>Arcella</taxon>
    </lineage>
</organism>
<dbReference type="InterPro" id="IPR022209">
    <property type="entry name" value="CWC25"/>
</dbReference>
<accession>A0A6B2LMC9</accession>
<dbReference type="PANTHER" id="PTHR16196">
    <property type="entry name" value="CELL CYCLE CONTROL PROTEIN CWF25"/>
    <property type="match status" value="1"/>
</dbReference>
<evidence type="ECO:0000256" key="7">
    <source>
        <dbReference type="ARBA" id="ARBA00023242"/>
    </source>
</evidence>
<feature type="region of interest" description="Disordered" evidence="8">
    <location>
        <begin position="74"/>
        <end position="96"/>
    </location>
</feature>
<dbReference type="PANTHER" id="PTHR16196:SF0">
    <property type="entry name" value="PRE-MRNA-SPLICING FACTOR CWC25 HOMOLOG"/>
    <property type="match status" value="1"/>
</dbReference>
<comment type="similarity">
    <text evidence="2">Belongs to the CWC25 family.</text>
</comment>